<keyword evidence="2" id="KW-1185">Reference proteome</keyword>
<evidence type="ECO:0000313" key="2">
    <source>
        <dbReference type="Proteomes" id="UP000595272"/>
    </source>
</evidence>
<organism evidence="1 2">
    <name type="scientific">Stenotrophomonas phage Salva</name>
    <dbReference type="NCBI Taxonomy" id="2801524"/>
    <lineage>
        <taxon>Viruses</taxon>
        <taxon>Duplodnaviria</taxon>
        <taxon>Heunggongvirae</taxon>
        <taxon>Uroviricota</taxon>
        <taxon>Caudoviricetes</taxon>
        <taxon>Beaumontvirinae</taxon>
        <taxon>Salvavirus</taxon>
        <taxon>Salvavirus salva</taxon>
    </lineage>
</organism>
<protein>
    <submittedName>
        <fullName evidence="1">Uncharacterized protein</fullName>
    </submittedName>
</protein>
<dbReference type="EMBL" id="MW393850">
    <property type="protein sequence ID" value="QQM18237.1"/>
    <property type="molecule type" value="Genomic_DNA"/>
</dbReference>
<dbReference type="Proteomes" id="UP000595272">
    <property type="component" value="Segment"/>
</dbReference>
<gene>
    <name evidence="1" type="ORF">CPT_Salva_074</name>
</gene>
<sequence length="160" mass="17398">MARIAKTAAKKTTTKRTYVRKAKPVNEIIAEEVTKTMNAIGEEAKARRQIDQLNTDEISALKATVISQGLQIAAMQEHVNGTNIDTVVGAMEEAKLIHEWVEGSHRILIVDGKGVRTGKWAARNEIAVLEEYRAAGSFFDGIFPAGVFKATEVQFSGLGG</sequence>
<evidence type="ECO:0000313" key="1">
    <source>
        <dbReference type="EMBL" id="QQM18237.1"/>
    </source>
</evidence>
<accession>A0A8B6Q882</accession>
<reference evidence="1 2" key="1">
    <citation type="submission" date="2020-12" db="EMBL/GenBank/DDBJ databases">
        <title>Complete genome sequence of Stenotrophomonas maltophilia phage Salva.</title>
        <authorList>
            <person name="Jefferson B."/>
            <person name="Yao G."/>
            <person name="Clark J."/>
            <person name="Le T."/>
            <person name="Young R."/>
            <person name="Gonzalez C."/>
            <person name="Liu M."/>
        </authorList>
    </citation>
    <scope>NUCLEOTIDE SEQUENCE [LARGE SCALE GENOMIC DNA]</scope>
</reference>
<proteinExistence type="predicted"/>
<name>A0A8B6Q882_9CAUD</name>